<name>A0A0E9UGI2_ANGAN</name>
<reference evidence="1" key="2">
    <citation type="journal article" date="2015" name="Fish Shellfish Immunol.">
        <title>Early steps in the European eel (Anguilla anguilla)-Vibrio vulnificus interaction in the gills: Role of the RtxA13 toxin.</title>
        <authorList>
            <person name="Callol A."/>
            <person name="Pajuelo D."/>
            <person name="Ebbesson L."/>
            <person name="Teles M."/>
            <person name="MacKenzie S."/>
            <person name="Amaro C."/>
        </authorList>
    </citation>
    <scope>NUCLEOTIDE SEQUENCE</scope>
</reference>
<protein>
    <submittedName>
        <fullName evidence="1">Uncharacterized protein</fullName>
    </submittedName>
</protein>
<accession>A0A0E9UGI2</accession>
<dbReference type="EMBL" id="GBXM01044489">
    <property type="protein sequence ID" value="JAH64088.1"/>
    <property type="molecule type" value="Transcribed_RNA"/>
</dbReference>
<evidence type="ECO:0000313" key="1">
    <source>
        <dbReference type="EMBL" id="JAH64088.1"/>
    </source>
</evidence>
<organism evidence="1">
    <name type="scientific">Anguilla anguilla</name>
    <name type="common">European freshwater eel</name>
    <name type="synonym">Muraena anguilla</name>
    <dbReference type="NCBI Taxonomy" id="7936"/>
    <lineage>
        <taxon>Eukaryota</taxon>
        <taxon>Metazoa</taxon>
        <taxon>Chordata</taxon>
        <taxon>Craniata</taxon>
        <taxon>Vertebrata</taxon>
        <taxon>Euteleostomi</taxon>
        <taxon>Actinopterygii</taxon>
        <taxon>Neopterygii</taxon>
        <taxon>Teleostei</taxon>
        <taxon>Anguilliformes</taxon>
        <taxon>Anguillidae</taxon>
        <taxon>Anguilla</taxon>
    </lineage>
</organism>
<sequence length="72" mass="8235">MQAWQAICLHFMSNCGHTGGHCKKLWEKAERAMRAEWAPASSHHRFRAKTHCGLKGTRLHTCERVHARKSAP</sequence>
<dbReference type="AlphaFoldDB" id="A0A0E9UGI2"/>
<proteinExistence type="predicted"/>
<reference evidence="1" key="1">
    <citation type="submission" date="2014-11" db="EMBL/GenBank/DDBJ databases">
        <authorList>
            <person name="Amaro Gonzalez C."/>
        </authorList>
    </citation>
    <scope>NUCLEOTIDE SEQUENCE</scope>
</reference>